<evidence type="ECO:0000313" key="2">
    <source>
        <dbReference type="Proteomes" id="UP000287224"/>
    </source>
</evidence>
<name>A0A401ZJF5_9CHLR</name>
<comment type="caution">
    <text evidence="1">The sequence shown here is derived from an EMBL/GenBank/DDBJ whole genome shotgun (WGS) entry which is preliminary data.</text>
</comment>
<keyword evidence="2" id="KW-1185">Reference proteome</keyword>
<evidence type="ECO:0000313" key="1">
    <source>
        <dbReference type="EMBL" id="GCE06958.1"/>
    </source>
</evidence>
<dbReference type="EMBL" id="BIFQ01000001">
    <property type="protein sequence ID" value="GCE06958.1"/>
    <property type="molecule type" value="Genomic_DNA"/>
</dbReference>
<dbReference type="AlphaFoldDB" id="A0A401ZJF5"/>
<organism evidence="1 2">
    <name type="scientific">Dictyobacter aurantiacus</name>
    <dbReference type="NCBI Taxonomy" id="1936993"/>
    <lineage>
        <taxon>Bacteria</taxon>
        <taxon>Bacillati</taxon>
        <taxon>Chloroflexota</taxon>
        <taxon>Ktedonobacteria</taxon>
        <taxon>Ktedonobacterales</taxon>
        <taxon>Dictyobacteraceae</taxon>
        <taxon>Dictyobacter</taxon>
    </lineage>
</organism>
<accession>A0A401ZJF5</accession>
<protein>
    <submittedName>
        <fullName evidence="1">Uncharacterized protein</fullName>
    </submittedName>
</protein>
<dbReference type="Proteomes" id="UP000287224">
    <property type="component" value="Unassembled WGS sequence"/>
</dbReference>
<gene>
    <name evidence="1" type="ORF">KDAU_42870</name>
</gene>
<sequence length="74" mass="7739">MLVHAGRIRALHAPTYKTGAAAHADARAGALMCPTMARIKPGLGKKIVTSYVAKRGNMASSYLLVPGAYLTGRS</sequence>
<reference evidence="2" key="1">
    <citation type="submission" date="2018-12" db="EMBL/GenBank/DDBJ databases">
        <title>Tengunoibacter tsumagoiensis gen. nov., sp. nov., Dictyobacter kobayashii sp. nov., D. alpinus sp. nov., and D. joshuensis sp. nov. and description of Dictyobacteraceae fam. nov. within the order Ktedonobacterales isolated from Tengu-no-mugimeshi.</title>
        <authorList>
            <person name="Wang C.M."/>
            <person name="Zheng Y."/>
            <person name="Sakai Y."/>
            <person name="Toyoda A."/>
            <person name="Minakuchi Y."/>
            <person name="Abe K."/>
            <person name="Yokota A."/>
            <person name="Yabe S."/>
        </authorList>
    </citation>
    <scope>NUCLEOTIDE SEQUENCE [LARGE SCALE GENOMIC DNA]</scope>
    <source>
        <strain evidence="2">S-27</strain>
    </source>
</reference>
<proteinExistence type="predicted"/>